<keyword evidence="6" id="KW-0276">Fatty acid metabolism</keyword>
<proteinExistence type="evidence at transcript level"/>
<keyword evidence="5" id="KW-0479">Metal-binding</keyword>
<dbReference type="InterPro" id="IPR001522">
    <property type="entry name" value="FADS-1_CS"/>
</dbReference>
<keyword evidence="12 13" id="KW-0275">Fatty acid biosynthesis</keyword>
<evidence type="ECO:0000256" key="13">
    <source>
        <dbReference type="RuleBase" id="RU000581"/>
    </source>
</evidence>
<organism evidence="16">
    <name type="scientific">Sinohyriopsis cumingii</name>
    <name type="common">Triangle sail mussel</name>
    <name type="synonym">Hyriopsis cumingii</name>
    <dbReference type="NCBI Taxonomy" id="165450"/>
    <lineage>
        <taxon>Eukaryota</taxon>
        <taxon>Metazoa</taxon>
        <taxon>Spiralia</taxon>
        <taxon>Lophotrochozoa</taxon>
        <taxon>Mollusca</taxon>
        <taxon>Bivalvia</taxon>
        <taxon>Autobranchia</taxon>
        <taxon>Heteroconchia</taxon>
        <taxon>Palaeoheterodonta</taxon>
        <taxon>Unionida</taxon>
        <taxon>Unionoidea</taxon>
        <taxon>Unionidae</taxon>
        <taxon>Gonideinae</taxon>
        <taxon>Sinohyriopsis</taxon>
    </lineage>
</organism>
<dbReference type="InterPro" id="IPR005804">
    <property type="entry name" value="FA_desaturase_dom"/>
</dbReference>
<evidence type="ECO:0000256" key="4">
    <source>
        <dbReference type="ARBA" id="ARBA00022692"/>
    </source>
</evidence>
<keyword evidence="11 14" id="KW-0472">Membrane</keyword>
<evidence type="ECO:0000256" key="3">
    <source>
        <dbReference type="ARBA" id="ARBA00022516"/>
    </source>
</evidence>
<reference evidence="16" key="1">
    <citation type="submission" date="2016-05" db="EMBL/GenBank/DDBJ databases">
        <title>Molecular cloning and characterization of a Steavoyl-COA desotuvase gene in Hyriopsis cumingii.</title>
        <authorList>
            <person name="Hao Y."/>
            <person name="Yi B.Z."/>
            <person name="Le L.J."/>
        </authorList>
    </citation>
    <scope>NUCLEOTIDE SEQUENCE</scope>
</reference>
<keyword evidence="4 13" id="KW-0812">Transmembrane</keyword>
<evidence type="ECO:0000256" key="6">
    <source>
        <dbReference type="ARBA" id="ARBA00022832"/>
    </source>
</evidence>
<feature type="transmembrane region" description="Helical" evidence="14">
    <location>
        <begin position="71"/>
        <end position="94"/>
    </location>
</feature>
<accession>A0A193DTC0</accession>
<evidence type="ECO:0000256" key="9">
    <source>
        <dbReference type="ARBA" id="ARBA00023004"/>
    </source>
</evidence>
<comment type="similarity">
    <text evidence="2 13">Belongs to the fatty acid desaturase type 1 family.</text>
</comment>
<comment type="cofactor">
    <cofactor evidence="13">
        <name>Fe(2+)</name>
        <dbReference type="ChEBI" id="CHEBI:29033"/>
    </cofactor>
</comment>
<protein>
    <submittedName>
        <fullName evidence="16">SCD1</fullName>
    </submittedName>
</protein>
<dbReference type="GO" id="GO:0004768">
    <property type="term" value="F:stearoyl-CoA 9-desaturase activity"/>
    <property type="evidence" value="ECO:0007669"/>
    <property type="project" value="TreeGrafter"/>
</dbReference>
<sequence length="329" mass="37810">MAPKSPETEIVQGSDDQLGLDSIIPEASASFTEQKPRPPLRIVWKNVFLFAALHIGALYSITLIPKAHPLTWLWTILMYLCSGVGITAGAHRLWAHRSYKAKLPLRILLAYMQTSAVQNDIIEWARDHRVHHKYSETDADPHNACRGFFFAHIGWLLVRKHPEVRMKGKQLDISDLFADPVCRIQRKYYRILAVLICFVIPTIVPNYLWGEQLWTAFYLAAILRYCATLNATWLVNSAAHIWGMRPYDKRISPRENMGVSFGACGEGFHNYHHVFPHDYSTSEYGWKLNITTFFIDTMAAIGQAYDLKKVSHDAVRRRRERTGDLVKED</sequence>
<keyword evidence="9" id="KW-0408">Iron</keyword>
<evidence type="ECO:0000256" key="2">
    <source>
        <dbReference type="ARBA" id="ARBA00009295"/>
    </source>
</evidence>
<dbReference type="GO" id="GO:0005789">
    <property type="term" value="C:endoplasmic reticulum membrane"/>
    <property type="evidence" value="ECO:0007669"/>
    <property type="project" value="TreeGrafter"/>
</dbReference>
<evidence type="ECO:0000256" key="7">
    <source>
        <dbReference type="ARBA" id="ARBA00022989"/>
    </source>
</evidence>
<dbReference type="CDD" id="cd03505">
    <property type="entry name" value="Delta9-FADS-like"/>
    <property type="match status" value="1"/>
</dbReference>
<dbReference type="PANTHER" id="PTHR11351">
    <property type="entry name" value="ACYL-COA DESATURASE"/>
    <property type="match status" value="1"/>
</dbReference>
<evidence type="ECO:0000256" key="10">
    <source>
        <dbReference type="ARBA" id="ARBA00023098"/>
    </source>
</evidence>
<evidence type="ECO:0000256" key="1">
    <source>
        <dbReference type="ARBA" id="ARBA00004141"/>
    </source>
</evidence>
<dbReference type="PRINTS" id="PR00075">
    <property type="entry name" value="FACDDSATRASE"/>
</dbReference>
<dbReference type="PANTHER" id="PTHR11351:SF31">
    <property type="entry name" value="DESATURASE 1, ISOFORM A-RELATED"/>
    <property type="match status" value="1"/>
</dbReference>
<evidence type="ECO:0000256" key="14">
    <source>
        <dbReference type="SAM" id="Phobius"/>
    </source>
</evidence>
<dbReference type="AlphaFoldDB" id="A0A193DTC0"/>
<evidence type="ECO:0000313" key="16">
    <source>
        <dbReference type="EMBL" id="ANN45573.1"/>
    </source>
</evidence>
<comment type="domain">
    <text evidence="13">The histidine box domains are involved in binding the catalytic metal ions.</text>
</comment>
<feature type="transmembrane region" description="Helical" evidence="14">
    <location>
        <begin position="188"/>
        <end position="209"/>
    </location>
</feature>
<dbReference type="InterPro" id="IPR015876">
    <property type="entry name" value="Acyl-CoA_DS"/>
</dbReference>
<evidence type="ECO:0000259" key="15">
    <source>
        <dbReference type="Pfam" id="PF00487"/>
    </source>
</evidence>
<name>A0A193DTC0_SINCU</name>
<comment type="subcellular location">
    <subcellularLocation>
        <location evidence="1">Membrane</location>
        <topology evidence="1">Multi-pass membrane protein</topology>
    </subcellularLocation>
</comment>
<dbReference type="Pfam" id="PF00487">
    <property type="entry name" value="FA_desaturase"/>
    <property type="match status" value="1"/>
</dbReference>
<keyword evidence="7 14" id="KW-1133">Transmembrane helix</keyword>
<evidence type="ECO:0000256" key="12">
    <source>
        <dbReference type="ARBA" id="ARBA00023160"/>
    </source>
</evidence>
<dbReference type="PROSITE" id="PS00476">
    <property type="entry name" value="FATTY_ACID_DESATUR_1"/>
    <property type="match status" value="1"/>
</dbReference>
<feature type="domain" description="Fatty acid desaturase" evidence="15">
    <location>
        <begin position="71"/>
        <end position="277"/>
    </location>
</feature>
<keyword evidence="8 13" id="KW-0560">Oxidoreductase</keyword>
<keyword evidence="10" id="KW-0443">Lipid metabolism</keyword>
<evidence type="ECO:0000256" key="5">
    <source>
        <dbReference type="ARBA" id="ARBA00022723"/>
    </source>
</evidence>
<dbReference type="GO" id="GO:0005506">
    <property type="term" value="F:iron ion binding"/>
    <property type="evidence" value="ECO:0007669"/>
    <property type="project" value="TreeGrafter"/>
</dbReference>
<evidence type="ECO:0000256" key="8">
    <source>
        <dbReference type="ARBA" id="ARBA00023002"/>
    </source>
</evidence>
<keyword evidence="3 13" id="KW-0444">Lipid biosynthesis</keyword>
<feature type="transmembrane region" description="Helical" evidence="14">
    <location>
        <begin position="47"/>
        <end position="65"/>
    </location>
</feature>
<dbReference type="EMBL" id="KX257027">
    <property type="protein sequence ID" value="ANN45573.1"/>
    <property type="molecule type" value="mRNA"/>
</dbReference>
<evidence type="ECO:0000256" key="11">
    <source>
        <dbReference type="ARBA" id="ARBA00023136"/>
    </source>
</evidence>
<dbReference type="GO" id="GO:0006636">
    <property type="term" value="P:unsaturated fatty acid biosynthetic process"/>
    <property type="evidence" value="ECO:0007669"/>
    <property type="project" value="TreeGrafter"/>
</dbReference>
<feature type="transmembrane region" description="Helical" evidence="14">
    <location>
        <begin position="215"/>
        <end position="235"/>
    </location>
</feature>